<name>A0A3P7NRQ1_DIBLA</name>
<accession>A0A3P7NRQ1</accession>
<protein>
    <submittedName>
        <fullName evidence="1">Uncharacterized protein</fullName>
    </submittedName>
</protein>
<evidence type="ECO:0000313" key="2">
    <source>
        <dbReference type="Proteomes" id="UP000281553"/>
    </source>
</evidence>
<sequence>MEEAGLSTVIKGTAPLLNADETTPITGKSPIRKRWAEHFQSVFNRPSIIFDAVVDQVLQMETKADFGHPPTFPETKRVIQQLSSEKARRSDTTPTGIYKYGGRKLMKYPFQRFQEIWHPGQVAQGFLDAKVIHS</sequence>
<gene>
    <name evidence="1" type="ORF">DILT_LOCUS6993</name>
</gene>
<dbReference type="Proteomes" id="UP000281553">
    <property type="component" value="Unassembled WGS sequence"/>
</dbReference>
<organism evidence="1 2">
    <name type="scientific">Dibothriocephalus latus</name>
    <name type="common">Fish tapeworm</name>
    <name type="synonym">Diphyllobothrium latum</name>
    <dbReference type="NCBI Taxonomy" id="60516"/>
    <lineage>
        <taxon>Eukaryota</taxon>
        <taxon>Metazoa</taxon>
        <taxon>Spiralia</taxon>
        <taxon>Lophotrochozoa</taxon>
        <taxon>Platyhelminthes</taxon>
        <taxon>Cestoda</taxon>
        <taxon>Eucestoda</taxon>
        <taxon>Diphyllobothriidea</taxon>
        <taxon>Diphyllobothriidae</taxon>
        <taxon>Dibothriocephalus</taxon>
    </lineage>
</organism>
<proteinExistence type="predicted"/>
<evidence type="ECO:0000313" key="1">
    <source>
        <dbReference type="EMBL" id="VDN11162.1"/>
    </source>
</evidence>
<keyword evidence="2" id="KW-1185">Reference proteome</keyword>
<dbReference type="OrthoDB" id="6153543at2759"/>
<dbReference type="AlphaFoldDB" id="A0A3P7NRQ1"/>
<reference evidence="1 2" key="1">
    <citation type="submission" date="2018-11" db="EMBL/GenBank/DDBJ databases">
        <authorList>
            <consortium name="Pathogen Informatics"/>
        </authorList>
    </citation>
    <scope>NUCLEOTIDE SEQUENCE [LARGE SCALE GENOMIC DNA]</scope>
</reference>
<dbReference type="EMBL" id="UYRU01050864">
    <property type="protein sequence ID" value="VDN11162.1"/>
    <property type="molecule type" value="Genomic_DNA"/>
</dbReference>